<dbReference type="Gene3D" id="2.60.40.1760">
    <property type="entry name" value="glycosyl hydrolase (family 31)"/>
    <property type="match status" value="1"/>
</dbReference>
<comment type="similarity">
    <text evidence="1 2">Belongs to the glycosyl hydrolase 31 family.</text>
</comment>
<keyword evidence="8" id="KW-1185">Reference proteome</keyword>
<keyword evidence="2" id="KW-0326">Glycosidase</keyword>
<dbReference type="InterPro" id="IPR000322">
    <property type="entry name" value="Glyco_hydro_31_TIM"/>
</dbReference>
<dbReference type="Pfam" id="PF21365">
    <property type="entry name" value="Glyco_hydro_31_3rd"/>
    <property type="match status" value="1"/>
</dbReference>
<evidence type="ECO:0000313" key="8">
    <source>
        <dbReference type="Proteomes" id="UP000321291"/>
    </source>
</evidence>
<name>A0A5B8VRV2_9BACT</name>
<dbReference type="KEGG" id="agi:FSB73_20445"/>
<feature type="domain" description="Glycosyl hydrolase family 31 C-terminal" evidence="6">
    <location>
        <begin position="576"/>
        <end position="662"/>
    </location>
</feature>
<evidence type="ECO:0000313" key="7">
    <source>
        <dbReference type="EMBL" id="QEC74374.1"/>
    </source>
</evidence>
<dbReference type="Pfam" id="PF13802">
    <property type="entry name" value="Gal_mutarotas_2"/>
    <property type="match status" value="1"/>
</dbReference>
<dbReference type="PANTHER" id="PTHR43863">
    <property type="entry name" value="HYDROLASE, PUTATIVE (AFU_ORTHOLOGUE AFUA_1G03140)-RELATED"/>
    <property type="match status" value="1"/>
</dbReference>
<evidence type="ECO:0000256" key="1">
    <source>
        <dbReference type="ARBA" id="ARBA00007806"/>
    </source>
</evidence>
<dbReference type="GO" id="GO:0005975">
    <property type="term" value="P:carbohydrate metabolic process"/>
    <property type="evidence" value="ECO:0007669"/>
    <property type="project" value="InterPro"/>
</dbReference>
<dbReference type="Gene3D" id="3.20.20.80">
    <property type="entry name" value="Glycosidases"/>
    <property type="match status" value="1"/>
</dbReference>
<dbReference type="CDD" id="cd06591">
    <property type="entry name" value="GH31_xylosidase_XylS"/>
    <property type="match status" value="1"/>
</dbReference>
<dbReference type="InterPro" id="IPR013780">
    <property type="entry name" value="Glyco_hydro_b"/>
</dbReference>
<keyword evidence="2" id="KW-0378">Hydrolase</keyword>
<dbReference type="EMBL" id="CP042434">
    <property type="protein sequence ID" value="QEC74374.1"/>
    <property type="molecule type" value="Genomic_DNA"/>
</dbReference>
<dbReference type="SUPFAM" id="SSF51011">
    <property type="entry name" value="Glycosyl hydrolase domain"/>
    <property type="match status" value="1"/>
</dbReference>
<dbReference type="Pfam" id="PF17137">
    <property type="entry name" value="DUF5110"/>
    <property type="match status" value="1"/>
</dbReference>
<dbReference type="GO" id="GO:0030246">
    <property type="term" value="F:carbohydrate binding"/>
    <property type="evidence" value="ECO:0007669"/>
    <property type="project" value="InterPro"/>
</dbReference>
<dbReference type="Gene3D" id="2.60.40.1180">
    <property type="entry name" value="Golgi alpha-mannosidase II"/>
    <property type="match status" value="2"/>
</dbReference>
<dbReference type="OrthoDB" id="176168at2"/>
<feature type="domain" description="Glycoside hydrolase family 31 TIM barrel" evidence="3">
    <location>
        <begin position="238"/>
        <end position="566"/>
    </location>
</feature>
<dbReference type="AlphaFoldDB" id="A0A5B8VRV2"/>
<evidence type="ECO:0000256" key="2">
    <source>
        <dbReference type="RuleBase" id="RU361185"/>
    </source>
</evidence>
<dbReference type="InterPro" id="IPR033403">
    <property type="entry name" value="DUF5110"/>
</dbReference>
<dbReference type="InterPro" id="IPR011013">
    <property type="entry name" value="Gal_mutarotase_sf_dom"/>
</dbReference>
<evidence type="ECO:0000259" key="6">
    <source>
        <dbReference type="Pfam" id="PF21365"/>
    </source>
</evidence>
<protein>
    <submittedName>
        <fullName evidence="7">DUF5110 domain-containing protein</fullName>
    </submittedName>
</protein>
<evidence type="ECO:0000259" key="3">
    <source>
        <dbReference type="Pfam" id="PF01055"/>
    </source>
</evidence>
<dbReference type="Proteomes" id="UP000321291">
    <property type="component" value="Chromosome"/>
</dbReference>
<dbReference type="Pfam" id="PF01055">
    <property type="entry name" value="Glyco_hydro_31_2nd"/>
    <property type="match status" value="1"/>
</dbReference>
<dbReference type="GO" id="GO:0004553">
    <property type="term" value="F:hydrolase activity, hydrolyzing O-glycosyl compounds"/>
    <property type="evidence" value="ECO:0007669"/>
    <property type="project" value="InterPro"/>
</dbReference>
<feature type="domain" description="Glycoside hydrolase family 31 N-terminal" evidence="4">
    <location>
        <begin position="37"/>
        <end position="196"/>
    </location>
</feature>
<dbReference type="InterPro" id="IPR048395">
    <property type="entry name" value="Glyco_hydro_31_C"/>
</dbReference>
<evidence type="ECO:0000259" key="5">
    <source>
        <dbReference type="Pfam" id="PF17137"/>
    </source>
</evidence>
<feature type="domain" description="DUF5110" evidence="5">
    <location>
        <begin position="679"/>
        <end position="746"/>
    </location>
</feature>
<dbReference type="SUPFAM" id="SSF74650">
    <property type="entry name" value="Galactose mutarotase-like"/>
    <property type="match status" value="1"/>
</dbReference>
<organism evidence="7 8">
    <name type="scientific">Arachidicoccus ginsenosidivorans</name>
    <dbReference type="NCBI Taxonomy" id="496057"/>
    <lineage>
        <taxon>Bacteria</taxon>
        <taxon>Pseudomonadati</taxon>
        <taxon>Bacteroidota</taxon>
        <taxon>Chitinophagia</taxon>
        <taxon>Chitinophagales</taxon>
        <taxon>Chitinophagaceae</taxon>
        <taxon>Arachidicoccus</taxon>
    </lineage>
</organism>
<dbReference type="InterPro" id="IPR017853">
    <property type="entry name" value="GH"/>
</dbReference>
<sequence>MVFMFLFLVAMGGNLDAQSFIKTNTGIKTSINGLNYELEIFKPDLIRVNKRPADLKLKNSSLSVIRQADPKVYFEVLDQNDLLTLKTDSLKINLDKINGSISFFSNNGQLLLKESPGSIRMKKDEGADRGYYNARQGFELLPSEVLYGLGQQQNGNLDQRHQTNLLVQGNTKVSIPFFQSTKGYGLFWDNYSPTVFKDTLNIVSFTSEVSSGIDYYFMKGNTTDAVVRQMRFLTGNAPMLPLWVYGYNQSKERYKTQFELLDVVKKYRQLKVPLDGIIQDWQYWGDDQHWNAMQFDSTTYPRPRSMVDSVHQLHAHLFVVAWPGFGPKTKQYKEFGQKNMLLNFDTWPPKAGAKIYDVYNPKARDLYWSYLNKGVFSLGVDAWWLDSSEPDHLNEKESDFDEKTFLGTYRSVRNAFPLEHISGIYDHQRKLSDKKRVVILTRSAFAGQQRYGANTWSGDITSNWPTLKRQIPAGLNFSLTGLPYWNTDIGGFFAGEFQKGGGAKNPAFQELYTRWLQFGTFMPMMRSHGTNIPREIYQFGHKGDRIFDILEKYIKLRYHLLPYIYATAWNVTSNGGSFMRPLQSDFKSDPRVAKISDSYLFGSSILVAPVTEKREITKDVYLPKGINWYDFWTGKQLPGGSVDKRAVPLDIMPIYIKAGSILPWGPDVQFATEKKWDDLEIRIYPGADGTFVLYEDQNDNYNYEKGAFSEILMDWDDHAGTLTIGVTKGNYPGMLKTRRFHLVIVDGSAKGTGVERSPKFNKTVIYTGKKIVVKLR</sequence>
<accession>A0A5B8VRV2</accession>
<evidence type="ECO:0000259" key="4">
    <source>
        <dbReference type="Pfam" id="PF13802"/>
    </source>
</evidence>
<reference evidence="7 8" key="1">
    <citation type="journal article" date="2017" name="Int. J. Syst. Evol. Microbiol.">
        <title>Arachidicoccus ginsenosidivorans sp. nov., with ginsenoside-converting activity isolated from ginseng cultivating soil.</title>
        <authorList>
            <person name="Siddiqi M.Z."/>
            <person name="Aslam Z."/>
            <person name="Im W.T."/>
        </authorList>
    </citation>
    <scope>NUCLEOTIDE SEQUENCE [LARGE SCALE GENOMIC DNA]</scope>
    <source>
        <strain evidence="7 8">Gsoil 809</strain>
    </source>
</reference>
<proteinExistence type="inferred from homology"/>
<dbReference type="CDD" id="cd14752">
    <property type="entry name" value="GH31_N"/>
    <property type="match status" value="1"/>
</dbReference>
<dbReference type="SUPFAM" id="SSF51445">
    <property type="entry name" value="(Trans)glycosidases"/>
    <property type="match status" value="1"/>
</dbReference>
<dbReference type="InterPro" id="IPR051816">
    <property type="entry name" value="Glycosyl_Hydrolase_31"/>
</dbReference>
<dbReference type="PANTHER" id="PTHR43863:SF2">
    <property type="entry name" value="MALTASE-GLUCOAMYLASE"/>
    <property type="match status" value="1"/>
</dbReference>
<dbReference type="InterPro" id="IPR025887">
    <property type="entry name" value="Glyco_hydro_31_N_dom"/>
</dbReference>
<gene>
    <name evidence="7" type="ORF">FSB73_20445</name>
</gene>